<evidence type="ECO:0000256" key="1">
    <source>
        <dbReference type="SAM" id="MobiDB-lite"/>
    </source>
</evidence>
<protein>
    <recommendedName>
        <fullName evidence="4">Stability/partitioning determinant</fullName>
    </recommendedName>
</protein>
<dbReference type="RefSeq" id="WP_122341741.1">
    <property type="nucleotide sequence ID" value="NZ_RBUY01000221.1"/>
</dbReference>
<dbReference type="AlphaFoldDB" id="A0A3M6EK30"/>
<evidence type="ECO:0000313" key="2">
    <source>
        <dbReference type="EMBL" id="RMV68551.1"/>
    </source>
</evidence>
<comment type="caution">
    <text evidence="2">The sequence shown here is derived from an EMBL/GenBank/DDBJ whole genome shotgun (WGS) entry which is preliminary data.</text>
</comment>
<dbReference type="Proteomes" id="UP000269872">
    <property type="component" value="Unassembled WGS sequence"/>
</dbReference>
<feature type="region of interest" description="Disordered" evidence="1">
    <location>
        <begin position="1"/>
        <end position="31"/>
    </location>
</feature>
<evidence type="ECO:0000313" key="3">
    <source>
        <dbReference type="Proteomes" id="UP000269872"/>
    </source>
</evidence>
<proteinExistence type="predicted"/>
<evidence type="ECO:0008006" key="4">
    <source>
        <dbReference type="Google" id="ProtNLM"/>
    </source>
</evidence>
<sequence>MSRVDPLEGLKNFEPKPAASQKSKQESAALEELASEHGFVARHPAPSNARVDRSKRRFTTGRNIQINIKGDQATKDELYRLADDIDAPLGETLKRALSALARELNSKQPGQQGS</sequence>
<dbReference type="EMBL" id="RBUY01000221">
    <property type="protein sequence ID" value="RMV68551.1"/>
    <property type="molecule type" value="Genomic_DNA"/>
</dbReference>
<gene>
    <name evidence="2" type="ORF">ALP05_200031</name>
</gene>
<feature type="compositionally biased region" description="Basic and acidic residues" evidence="1">
    <location>
        <begin position="1"/>
        <end position="14"/>
    </location>
</feature>
<reference evidence="2 3" key="1">
    <citation type="submission" date="2018-08" db="EMBL/GenBank/DDBJ databases">
        <title>Recombination of ecologically and evolutionarily significant loci maintains genetic cohesion in the Pseudomonas syringae species complex.</title>
        <authorList>
            <person name="Dillon M."/>
            <person name="Thakur S."/>
            <person name="Almeida R.N.D."/>
            <person name="Weir B.S."/>
            <person name="Guttman D.S."/>
        </authorList>
    </citation>
    <scope>NUCLEOTIDE SEQUENCE [LARGE SCALE GENOMIC DNA]</scope>
    <source>
        <strain evidence="2 3">ICMP 7496</strain>
    </source>
</reference>
<accession>A0A3M6EK30</accession>
<feature type="compositionally biased region" description="Low complexity" evidence="1">
    <location>
        <begin position="18"/>
        <end position="31"/>
    </location>
</feature>
<name>A0A3M6EK30_9PSED</name>
<organism evidence="2 3">
    <name type="scientific">Pseudomonas caricapapayae</name>
    <dbReference type="NCBI Taxonomy" id="46678"/>
    <lineage>
        <taxon>Bacteria</taxon>
        <taxon>Pseudomonadati</taxon>
        <taxon>Pseudomonadota</taxon>
        <taxon>Gammaproteobacteria</taxon>
        <taxon>Pseudomonadales</taxon>
        <taxon>Pseudomonadaceae</taxon>
        <taxon>Pseudomonas</taxon>
    </lineage>
</organism>